<feature type="domain" description="PA" evidence="2">
    <location>
        <begin position="150"/>
        <end position="240"/>
    </location>
</feature>
<evidence type="ECO:0000313" key="5">
    <source>
        <dbReference type="Proteomes" id="UP000192726"/>
    </source>
</evidence>
<feature type="domain" description="Peptidase M28" evidence="3">
    <location>
        <begin position="266"/>
        <end position="469"/>
    </location>
</feature>
<dbReference type="PANTHER" id="PTHR12147">
    <property type="entry name" value="METALLOPEPTIDASE M28 FAMILY MEMBER"/>
    <property type="match status" value="1"/>
</dbReference>
<evidence type="ECO:0000313" key="4">
    <source>
        <dbReference type="EMBL" id="ARF53563.1"/>
    </source>
</evidence>
<dbReference type="SUPFAM" id="SSF52025">
    <property type="entry name" value="PA domain"/>
    <property type="match status" value="1"/>
</dbReference>
<dbReference type="Pfam" id="PF02225">
    <property type="entry name" value="PA"/>
    <property type="match status" value="1"/>
</dbReference>
<dbReference type="OrthoDB" id="345880at2"/>
<keyword evidence="1" id="KW-0732">Signal</keyword>
<dbReference type="InterPro" id="IPR003137">
    <property type="entry name" value="PA_domain"/>
</dbReference>
<feature type="chain" id="PRO_5013138229" description="Amidohydrolase" evidence="1">
    <location>
        <begin position="33"/>
        <end position="497"/>
    </location>
</feature>
<dbReference type="EMBL" id="CP020569">
    <property type="protein sequence ID" value="ARF53563.1"/>
    <property type="molecule type" value="Genomic_DNA"/>
</dbReference>
<evidence type="ECO:0000259" key="2">
    <source>
        <dbReference type="Pfam" id="PF02225"/>
    </source>
</evidence>
<dbReference type="InterPro" id="IPR007484">
    <property type="entry name" value="Peptidase_M28"/>
</dbReference>
<dbReference type="RefSeq" id="WP_083103332.1">
    <property type="nucleotide sequence ID" value="NZ_CP020569.1"/>
</dbReference>
<dbReference type="InterPro" id="IPR046450">
    <property type="entry name" value="PA_dom_sf"/>
</dbReference>
<dbReference type="GO" id="GO:0008235">
    <property type="term" value="F:metalloexopeptidase activity"/>
    <property type="evidence" value="ECO:0007669"/>
    <property type="project" value="InterPro"/>
</dbReference>
<name>A0A1V0TKY4_9ACTN</name>
<dbReference type="GO" id="GO:0006508">
    <property type="term" value="P:proteolysis"/>
    <property type="evidence" value="ECO:0007669"/>
    <property type="project" value="InterPro"/>
</dbReference>
<protein>
    <recommendedName>
        <fullName evidence="6">Amidohydrolase</fullName>
    </recommendedName>
</protein>
<dbReference type="SUPFAM" id="SSF53187">
    <property type="entry name" value="Zn-dependent exopeptidases"/>
    <property type="match status" value="1"/>
</dbReference>
<dbReference type="AlphaFoldDB" id="A0A1V0TKY4"/>
<evidence type="ECO:0008006" key="6">
    <source>
        <dbReference type="Google" id="ProtNLM"/>
    </source>
</evidence>
<keyword evidence="5" id="KW-1185">Reference proteome</keyword>
<dbReference type="Gene3D" id="3.40.630.10">
    <property type="entry name" value="Zn peptidases"/>
    <property type="match status" value="1"/>
</dbReference>
<proteinExistence type="predicted"/>
<dbReference type="PANTHER" id="PTHR12147:SF26">
    <property type="entry name" value="PEPTIDASE M28 DOMAIN-CONTAINING PROTEIN"/>
    <property type="match status" value="1"/>
</dbReference>
<evidence type="ECO:0000259" key="3">
    <source>
        <dbReference type="Pfam" id="PF04389"/>
    </source>
</evidence>
<dbReference type="Gene3D" id="3.50.30.30">
    <property type="match status" value="1"/>
</dbReference>
<dbReference type="Proteomes" id="UP000192726">
    <property type="component" value="Chromosome"/>
</dbReference>
<dbReference type="KEGG" id="sgv:B1H19_04665"/>
<dbReference type="STRING" id="553510.B1H19_04665"/>
<evidence type="ECO:0000256" key="1">
    <source>
        <dbReference type="SAM" id="SignalP"/>
    </source>
</evidence>
<dbReference type="InterPro" id="IPR045175">
    <property type="entry name" value="M28_fam"/>
</dbReference>
<accession>A0A1V0TKY4</accession>
<feature type="signal peptide" evidence="1">
    <location>
        <begin position="1"/>
        <end position="32"/>
    </location>
</feature>
<reference evidence="4 5" key="1">
    <citation type="submission" date="2017-04" db="EMBL/GenBank/DDBJ databases">
        <title>Complete Genome Sequence of Streptomyces gilvosporeus F607, a Capable Producer of Natamycin.</title>
        <authorList>
            <person name="Zong G."/>
            <person name="Zhong C."/>
            <person name="Fu J."/>
            <person name="Qin R."/>
            <person name="Cao G."/>
        </authorList>
    </citation>
    <scope>NUCLEOTIDE SEQUENCE [LARGE SCALE GENOMIC DNA]</scope>
    <source>
        <strain evidence="4 5">F607</strain>
    </source>
</reference>
<gene>
    <name evidence="4" type="ORF">B1H19_04665</name>
</gene>
<organism evidence="4 5">
    <name type="scientific">Streptomyces gilvosporeus</name>
    <dbReference type="NCBI Taxonomy" id="553510"/>
    <lineage>
        <taxon>Bacteria</taxon>
        <taxon>Bacillati</taxon>
        <taxon>Actinomycetota</taxon>
        <taxon>Actinomycetes</taxon>
        <taxon>Kitasatosporales</taxon>
        <taxon>Streptomycetaceae</taxon>
        <taxon>Streptomyces</taxon>
    </lineage>
</organism>
<dbReference type="Pfam" id="PF04389">
    <property type="entry name" value="Peptidase_M28"/>
    <property type="match status" value="1"/>
</dbReference>
<sequence>MRASATLRKLAGTASVLLLTLLLAQPSGATHAARARLTTSADASAYPLADRLATDVTGRDAYRHLRELQRIADASGGNRGYDTIGFTRSVRYVSGLMEAAGYHVVQQAVPYTDFDVEKERLVVSGAREGDPDIPVLMTRFTPSTGPTGINAPLVSPPTGRTGCTSADYDGVKAAGAVVVLARAACGYGVQQQVAAGAGARAVLLYYPTPSPENIYRLIGFTPPAFTIPVASVSQREGESLSRAAAGGGVRVHLTLRAHDVARTTVNLTAETAGGDPDNVVLIGSHLDSVTEGPGINDNGSTAAAALQTALELAHHQHSVKNKVRFVWWGAEELVDIGSEYYVSHLTATERQRIAAVLNGELISSPNYARFVWDPGSGGSHVISEQFAAYFDSKGLPYERQSPDAIGSDHLAFSAAGIPVGGIDGGNLKVKTPAQQARYGGEAGQMFDHCYHQACDGLGNINRKALDDNAPALAWVLGRLATYDGDVRAAAQGKGRLR</sequence>